<evidence type="ECO:0000313" key="2">
    <source>
        <dbReference type="Proteomes" id="UP001316384"/>
    </source>
</evidence>
<protein>
    <submittedName>
        <fullName evidence="1">Uncharacterized protein</fullName>
    </submittedName>
</protein>
<evidence type="ECO:0000313" key="1">
    <source>
        <dbReference type="EMBL" id="UUI71084.1"/>
    </source>
</evidence>
<gene>
    <name evidence="1" type="ORF">NP048_14980</name>
</gene>
<keyword evidence="2" id="KW-1185">Reference proteome</keyword>
<sequence length="130" mass="13787">MATMQVAFELESQHGCLVVRDTHSDGDISEWDPGASASYVDRGSAIFAVIHGIEGAVRCELWRGLPAEPLPHTILTELFTIDGALQVQDPAGVVDVVVATLRGRREITVLGDDPTSPSRVQVVVGPDVGA</sequence>
<organism evidence="1 2">
    <name type="scientific">Cellulomonas xiejunii</name>
    <dbReference type="NCBI Taxonomy" id="2968083"/>
    <lineage>
        <taxon>Bacteria</taxon>
        <taxon>Bacillati</taxon>
        <taxon>Actinomycetota</taxon>
        <taxon>Actinomycetes</taxon>
        <taxon>Micrococcales</taxon>
        <taxon>Cellulomonadaceae</taxon>
        <taxon>Cellulomonas</taxon>
    </lineage>
</organism>
<accession>A0ABY5KLA1</accession>
<proteinExistence type="predicted"/>
<reference evidence="1 2" key="1">
    <citation type="submission" date="2022-07" db="EMBL/GenBank/DDBJ databases">
        <title>Novel species in genus cellulomonas.</title>
        <authorList>
            <person name="Ye L."/>
        </authorList>
    </citation>
    <scope>NUCLEOTIDE SEQUENCE [LARGE SCALE GENOMIC DNA]</scope>
    <source>
        <strain evidence="2">zg-B89</strain>
    </source>
</reference>
<dbReference type="Proteomes" id="UP001316384">
    <property type="component" value="Chromosome"/>
</dbReference>
<dbReference type="EMBL" id="CP101987">
    <property type="protein sequence ID" value="UUI71084.1"/>
    <property type="molecule type" value="Genomic_DNA"/>
</dbReference>
<name>A0ABY5KLA1_9CELL</name>
<dbReference type="RefSeq" id="WP_227576420.1">
    <property type="nucleotide sequence ID" value="NZ_CP101987.1"/>
</dbReference>